<keyword evidence="1" id="KW-1133">Transmembrane helix</keyword>
<evidence type="ECO:0000256" key="1">
    <source>
        <dbReference type="SAM" id="Phobius"/>
    </source>
</evidence>
<dbReference type="Proteomes" id="UP001500390">
    <property type="component" value="Unassembled WGS sequence"/>
</dbReference>
<organism evidence="2 3">
    <name type="scientific">Ornithinibacter aureus</name>
    <dbReference type="NCBI Taxonomy" id="622664"/>
    <lineage>
        <taxon>Bacteria</taxon>
        <taxon>Bacillati</taxon>
        <taxon>Actinomycetota</taxon>
        <taxon>Actinomycetes</taxon>
        <taxon>Micrococcales</taxon>
        <taxon>Intrasporangiaceae</taxon>
        <taxon>Ornithinibacter</taxon>
    </lineage>
</organism>
<feature type="transmembrane region" description="Helical" evidence="1">
    <location>
        <begin position="59"/>
        <end position="78"/>
    </location>
</feature>
<accession>A0ABP8JK88</accession>
<evidence type="ECO:0000313" key="3">
    <source>
        <dbReference type="Proteomes" id="UP001500390"/>
    </source>
</evidence>
<name>A0ABP8JK88_9MICO</name>
<dbReference type="RefSeq" id="WP_170296287.1">
    <property type="nucleotide sequence ID" value="NZ_BAABFX010000020.1"/>
</dbReference>
<proteinExistence type="predicted"/>
<protein>
    <recommendedName>
        <fullName evidence="4">DUF2530 domain-containing protein</fullName>
    </recommendedName>
</protein>
<dbReference type="Pfam" id="PF10745">
    <property type="entry name" value="DUF2530"/>
    <property type="match status" value="1"/>
</dbReference>
<evidence type="ECO:0000313" key="2">
    <source>
        <dbReference type="EMBL" id="GAA4392202.1"/>
    </source>
</evidence>
<keyword evidence="1" id="KW-0812">Transmembrane</keyword>
<reference evidence="3" key="1">
    <citation type="journal article" date="2019" name="Int. J. Syst. Evol. Microbiol.">
        <title>The Global Catalogue of Microorganisms (GCM) 10K type strain sequencing project: providing services to taxonomists for standard genome sequencing and annotation.</title>
        <authorList>
            <consortium name="The Broad Institute Genomics Platform"/>
            <consortium name="The Broad Institute Genome Sequencing Center for Infectious Disease"/>
            <person name="Wu L."/>
            <person name="Ma J."/>
        </authorList>
    </citation>
    <scope>NUCLEOTIDE SEQUENCE [LARGE SCALE GENOMIC DNA]</scope>
    <source>
        <strain evidence="3">JCM 17738</strain>
    </source>
</reference>
<keyword evidence="3" id="KW-1185">Reference proteome</keyword>
<dbReference type="EMBL" id="BAABFX010000020">
    <property type="protein sequence ID" value="GAA4392202.1"/>
    <property type="molecule type" value="Genomic_DNA"/>
</dbReference>
<evidence type="ECO:0008006" key="4">
    <source>
        <dbReference type="Google" id="ProtNLM"/>
    </source>
</evidence>
<dbReference type="InterPro" id="IPR019681">
    <property type="entry name" value="DUF2530"/>
</dbReference>
<comment type="caution">
    <text evidence="2">The sequence shown here is derived from an EMBL/GenBank/DDBJ whole genome shotgun (WGS) entry which is preliminary data.</text>
</comment>
<feature type="transmembrane region" description="Helical" evidence="1">
    <location>
        <begin position="31"/>
        <end position="52"/>
    </location>
</feature>
<sequence>MTPTDPAPEQRATPLGKSAPVDPLIVPTRTIVLVGTAIWAVALVVTLLVPDLHTGERSWWPWACVSGLGLGAFAWWYVSRTQGVDDPT</sequence>
<keyword evidence="1" id="KW-0472">Membrane</keyword>
<gene>
    <name evidence="2" type="ORF">GCM10023153_10970</name>
</gene>